<keyword evidence="3" id="KW-1185">Reference proteome</keyword>
<dbReference type="RefSeq" id="WP_207859568.1">
    <property type="nucleotide sequence ID" value="NZ_JAFREP010000013.1"/>
</dbReference>
<sequence length="764" mass="81290">MKRSLALLGAILAATLCVAQPPGLSLAVQHPETALPIGDETPLFSTLPNIAPVMANSVGSQFFLDQPQPAGGYFSIAMDDFIIPTGERWRIDRLEVRGNYQFAEGITARSVNVFFVRANAGGTQPATTDIFNANDPNVIFVGTSMGFNELGFGDFSVPLPAPITLQEGTYFVGIHAISLAQNIWLWTESSSEVDSGVPVGAPSVWMENLEIFGPPICVNNWGARIATCGATDVGDTTPPEPDMAFALYGEGGMIGLDIDAPPALATSESGNQDAIRMRLSGVPTAPVEVRFTSLTPNEALLSTAGGAPAATQTLTFSESNWDSYQTINVLGQDDNFVDPGGAFLIVTNVTSNDTAYAALEAVEFAGVNLDDRCDVYRHDDAVGSNAAAASKSANGNWIAYQSNANPHGTNGDFNQEIFLYNSLTGLIQQITQTTQSVNADPFMRGDGRQILFTSNANLTGGNSAVRNEVFVYDILAQSFSQLTTSTTANGSRGTAISDDGDRIALISDSDFAGDNSEGTPQAFVLDRGQQNFTQISQTTNQPVFESTYELVMSADGNRLAYTRGAAAPANLFIWNDGDLEGMLVRSGLHEGLSLSPSGRLLAFISHDNISGLNPQGNAEAFVYEPDQIALGDPGFSAGTATESAEVFSVTVNDAGLLALVTDADYVGGNNDGGRELVLHQLGSTTFEQLTQFTDNQAVQSQISAVNLGRNSSQCSYVFNLDLTPRIYMTGVRPSFFTALPTWVVDNIRVLQLLPLLCEENPKAR</sequence>
<accession>A0A8J7U4P7</accession>
<dbReference type="EMBL" id="JAFREP010000013">
    <property type="protein sequence ID" value="MBO1319663.1"/>
    <property type="molecule type" value="Genomic_DNA"/>
</dbReference>
<organism evidence="2 3">
    <name type="scientific">Acanthopleuribacter pedis</name>
    <dbReference type="NCBI Taxonomy" id="442870"/>
    <lineage>
        <taxon>Bacteria</taxon>
        <taxon>Pseudomonadati</taxon>
        <taxon>Acidobacteriota</taxon>
        <taxon>Holophagae</taxon>
        <taxon>Acanthopleuribacterales</taxon>
        <taxon>Acanthopleuribacteraceae</taxon>
        <taxon>Acanthopleuribacter</taxon>
    </lineage>
</organism>
<dbReference type="SUPFAM" id="SSF82171">
    <property type="entry name" value="DPP6 N-terminal domain-like"/>
    <property type="match status" value="1"/>
</dbReference>
<evidence type="ECO:0000256" key="1">
    <source>
        <dbReference type="SAM" id="SignalP"/>
    </source>
</evidence>
<dbReference type="Proteomes" id="UP000664417">
    <property type="component" value="Unassembled WGS sequence"/>
</dbReference>
<dbReference type="PANTHER" id="PTHR36842:SF1">
    <property type="entry name" value="PROTEIN TOLB"/>
    <property type="match status" value="1"/>
</dbReference>
<feature type="chain" id="PRO_5035149642" evidence="1">
    <location>
        <begin position="20"/>
        <end position="764"/>
    </location>
</feature>
<evidence type="ECO:0000313" key="3">
    <source>
        <dbReference type="Proteomes" id="UP000664417"/>
    </source>
</evidence>
<comment type="caution">
    <text evidence="2">The sequence shown here is derived from an EMBL/GenBank/DDBJ whole genome shotgun (WGS) entry which is preliminary data.</text>
</comment>
<name>A0A8J7U4P7_9BACT</name>
<proteinExistence type="predicted"/>
<dbReference type="InterPro" id="IPR011042">
    <property type="entry name" value="6-blade_b-propeller_TolB-like"/>
</dbReference>
<protein>
    <submittedName>
        <fullName evidence="2">Uncharacterized protein</fullName>
    </submittedName>
</protein>
<dbReference type="PANTHER" id="PTHR36842">
    <property type="entry name" value="PROTEIN TOLB HOMOLOG"/>
    <property type="match status" value="1"/>
</dbReference>
<feature type="signal peptide" evidence="1">
    <location>
        <begin position="1"/>
        <end position="19"/>
    </location>
</feature>
<dbReference type="AlphaFoldDB" id="A0A8J7U4P7"/>
<reference evidence="2" key="1">
    <citation type="submission" date="2021-03" db="EMBL/GenBank/DDBJ databases">
        <authorList>
            <person name="Wang G."/>
        </authorList>
    </citation>
    <scope>NUCLEOTIDE SEQUENCE</scope>
    <source>
        <strain evidence="2">KCTC 12899</strain>
    </source>
</reference>
<evidence type="ECO:0000313" key="2">
    <source>
        <dbReference type="EMBL" id="MBO1319663.1"/>
    </source>
</evidence>
<keyword evidence="1" id="KW-0732">Signal</keyword>
<dbReference type="Gene3D" id="2.120.10.30">
    <property type="entry name" value="TolB, C-terminal domain"/>
    <property type="match status" value="1"/>
</dbReference>
<gene>
    <name evidence="2" type="ORF">J3U88_14405</name>
</gene>